<feature type="chain" id="PRO_5046501852" evidence="6">
    <location>
        <begin position="25"/>
        <end position="621"/>
    </location>
</feature>
<dbReference type="InterPro" id="IPR029483">
    <property type="entry name" value="GH97_C"/>
</dbReference>
<keyword evidence="3 10" id="KW-0378">Hydrolase</keyword>
<dbReference type="Pfam" id="PF14509">
    <property type="entry name" value="GH97_C"/>
    <property type="match status" value="1"/>
</dbReference>
<keyword evidence="11" id="KW-1185">Reference proteome</keyword>
<keyword evidence="6" id="KW-0732">Signal</keyword>
<comment type="caution">
    <text evidence="10">The sequence shown here is derived from an EMBL/GenBank/DDBJ whole genome shotgun (WGS) entry which is preliminary data.</text>
</comment>
<dbReference type="InterPro" id="IPR014718">
    <property type="entry name" value="GH-type_carb-bd"/>
</dbReference>
<dbReference type="Gene3D" id="2.70.98.10">
    <property type="match status" value="1"/>
</dbReference>
<sequence>MHKLPLFSFALLLSQALPLHHVLAQTKPTTVVSPDKNLQMELFFTQGQLQYRVVYKGKPVMEPSTLGLQLDQQDIGKGSSFGAVKRTSVNETYAWRGVHSKALNHYNGAVVPVKGSSNTPAFQVEARVFNDGVALRYVVGQTGASTTTADNTRFTLPAGSIVWSQPDIGNYEGKYQKQRIEDVQAGLKAGPPLTVQLPGKQGYLAITEGGLTDFAGMSLVAEGKRVFKAHLSGNTKKTGPVETPWRIIEVGPDLNTLVNCDIVHNVAPKPDPQLFPQGMATSWIKPGKSVWSWLAGNGGVTFENMKRFSQWAGQLGFQYNLVDEGWSRWQDGGKDPWQLMQELVTYSAAQNVKVWVWKAYPDHDGTPGLKDPAARKAFFKRCKDIGVVGLKIDFFNTESQEIIDFYQAALHDAAELQLMLDFHGANKPTGEARTWPNEVSREGVRGLENETVWPAHNATLPFTRYLAGHGDYTPLTFRDIGKGTTLAHQVASMATFTSPFLCVAANPEAILASQAKDLIVNIPNVWDETRVLPASEIGGLSLLARRNGTTWYLAALNGEKAQQVTVDMSFLGAGNYKATSLADEAGNPKADALKTSSMSKQSKLTLNLTEGGGYLGRFNKE</sequence>
<name>A0ABR7MG61_9BACT</name>
<dbReference type="GO" id="GO:0016787">
    <property type="term" value="F:hydrolase activity"/>
    <property type="evidence" value="ECO:0007669"/>
    <property type="project" value="UniProtKB-KW"/>
</dbReference>
<dbReference type="Gene3D" id="3.20.20.70">
    <property type="entry name" value="Aldolase class I"/>
    <property type="match status" value="1"/>
</dbReference>
<feature type="domain" description="Glycosyl-hydrolase 97 N-terminal" evidence="8">
    <location>
        <begin position="31"/>
        <end position="267"/>
    </location>
</feature>
<feature type="domain" description="Glycosyl-hydrolase 97 catalytic" evidence="7">
    <location>
        <begin position="296"/>
        <end position="444"/>
    </location>
</feature>
<feature type="signal peptide" evidence="6">
    <location>
        <begin position="1"/>
        <end position="24"/>
    </location>
</feature>
<evidence type="ECO:0000256" key="6">
    <source>
        <dbReference type="SAM" id="SignalP"/>
    </source>
</evidence>
<dbReference type="Proteomes" id="UP000622017">
    <property type="component" value="Unassembled WGS sequence"/>
</dbReference>
<evidence type="ECO:0000256" key="2">
    <source>
        <dbReference type="ARBA" id="ARBA00011245"/>
    </source>
</evidence>
<evidence type="ECO:0000313" key="11">
    <source>
        <dbReference type="Proteomes" id="UP000622017"/>
    </source>
</evidence>
<dbReference type="Pfam" id="PF14508">
    <property type="entry name" value="GH97_N"/>
    <property type="match status" value="1"/>
</dbReference>
<keyword evidence="4" id="KW-0106">Calcium</keyword>
<feature type="domain" description="Glycosyl-hydrolase 97 C-terminal oligomerisation" evidence="9">
    <location>
        <begin position="525"/>
        <end position="618"/>
    </location>
</feature>
<protein>
    <submittedName>
        <fullName evidence="10">Glycoside hydrolase family 97 catalytic domain-containing protein</fullName>
    </submittedName>
</protein>
<dbReference type="RefSeq" id="WP_187318350.1">
    <property type="nucleotide sequence ID" value="NZ_JACSCY010000002.1"/>
</dbReference>
<proteinExistence type="predicted"/>
<reference evidence="10 11" key="1">
    <citation type="submission" date="2020-08" db="EMBL/GenBank/DDBJ databases">
        <title>Hymenobacter sp.</title>
        <authorList>
            <person name="Kim M.K."/>
        </authorList>
    </citation>
    <scope>NUCLEOTIDE SEQUENCE [LARGE SCALE GENOMIC DNA]</scope>
    <source>
        <strain evidence="10 11">BT507</strain>
    </source>
</reference>
<dbReference type="InterPro" id="IPR013785">
    <property type="entry name" value="Aldolase_TIM"/>
</dbReference>
<evidence type="ECO:0000259" key="9">
    <source>
        <dbReference type="Pfam" id="PF14509"/>
    </source>
</evidence>
<evidence type="ECO:0000259" key="8">
    <source>
        <dbReference type="Pfam" id="PF14508"/>
    </source>
</evidence>
<dbReference type="InterPro" id="IPR017853">
    <property type="entry name" value="GH"/>
</dbReference>
<dbReference type="Gene3D" id="2.60.40.1180">
    <property type="entry name" value="Golgi alpha-mannosidase II"/>
    <property type="match status" value="1"/>
</dbReference>
<dbReference type="InterPro" id="IPR013780">
    <property type="entry name" value="Glyco_hydro_b"/>
</dbReference>
<evidence type="ECO:0000313" key="10">
    <source>
        <dbReference type="EMBL" id="MBC6610050.1"/>
    </source>
</evidence>
<dbReference type="Pfam" id="PF10566">
    <property type="entry name" value="Glyco_hydro_97"/>
    <property type="match status" value="1"/>
</dbReference>
<organism evidence="10 11">
    <name type="scientific">Hymenobacter citatus</name>
    <dbReference type="NCBI Taxonomy" id="2763506"/>
    <lineage>
        <taxon>Bacteria</taxon>
        <taxon>Pseudomonadati</taxon>
        <taxon>Bacteroidota</taxon>
        <taxon>Cytophagia</taxon>
        <taxon>Cytophagales</taxon>
        <taxon>Hymenobacteraceae</taxon>
        <taxon>Hymenobacter</taxon>
    </lineage>
</organism>
<evidence type="ECO:0000256" key="5">
    <source>
        <dbReference type="ARBA" id="ARBA00023295"/>
    </source>
</evidence>
<dbReference type="InterPro" id="IPR052720">
    <property type="entry name" value="Glycosyl_hydrolase_97"/>
</dbReference>
<accession>A0ABR7MG61</accession>
<evidence type="ECO:0000256" key="4">
    <source>
        <dbReference type="ARBA" id="ARBA00022837"/>
    </source>
</evidence>
<dbReference type="EMBL" id="JACSCY010000002">
    <property type="protein sequence ID" value="MBC6610050.1"/>
    <property type="molecule type" value="Genomic_DNA"/>
</dbReference>
<dbReference type="InterPro" id="IPR029486">
    <property type="entry name" value="GH97_N"/>
</dbReference>
<gene>
    <name evidence="10" type="ORF">H8B15_03895</name>
</gene>
<dbReference type="SUPFAM" id="SSF51445">
    <property type="entry name" value="(Trans)glycosidases"/>
    <property type="match status" value="1"/>
</dbReference>
<dbReference type="PANTHER" id="PTHR35803">
    <property type="entry name" value="GLUCAN 1,4-ALPHA-GLUCOSIDASE SUSB-RELATED"/>
    <property type="match status" value="1"/>
</dbReference>
<comment type="cofactor">
    <cofactor evidence="1">
        <name>Ca(2+)</name>
        <dbReference type="ChEBI" id="CHEBI:29108"/>
    </cofactor>
</comment>
<dbReference type="InterPro" id="IPR019563">
    <property type="entry name" value="GH97_catalytic"/>
</dbReference>
<dbReference type="PANTHER" id="PTHR35803:SF2">
    <property type="entry name" value="RETAINING ALPHA-GALACTOSIDASE"/>
    <property type="match status" value="1"/>
</dbReference>
<keyword evidence="5" id="KW-0326">Glycosidase</keyword>
<evidence type="ECO:0000256" key="3">
    <source>
        <dbReference type="ARBA" id="ARBA00022801"/>
    </source>
</evidence>
<evidence type="ECO:0000256" key="1">
    <source>
        <dbReference type="ARBA" id="ARBA00001913"/>
    </source>
</evidence>
<comment type="subunit">
    <text evidence="2">Monomer.</text>
</comment>
<evidence type="ECO:0000259" key="7">
    <source>
        <dbReference type="Pfam" id="PF10566"/>
    </source>
</evidence>